<dbReference type="InterPro" id="IPR007393">
    <property type="entry name" value="YlxR_dom"/>
</dbReference>
<accession>A0ABQ6HMQ3</accession>
<dbReference type="Gene3D" id="3.30.1230.10">
    <property type="entry name" value="YlxR-like"/>
    <property type="match status" value="1"/>
</dbReference>
<dbReference type="PANTHER" id="PTHR34215">
    <property type="entry name" value="BLL0784 PROTEIN"/>
    <property type="match status" value="1"/>
</dbReference>
<dbReference type="RefSeq" id="WP_241443216.1">
    <property type="nucleotide sequence ID" value="NZ_BSUJ01000001.1"/>
</dbReference>
<evidence type="ECO:0000313" key="3">
    <source>
        <dbReference type="Proteomes" id="UP001157109"/>
    </source>
</evidence>
<sequence length="89" mass="9826">MGCRGTADRAELVRVVRDEPTSTRLVVDPRRSRPGRGAWLHPDRACLDLAVRRKAFGRALRLPGVADHDALAAWFDQLETDSTSSTPSD</sequence>
<dbReference type="InterPro" id="IPR037465">
    <property type="entry name" value="YlxR"/>
</dbReference>
<dbReference type="EMBL" id="BSUJ01000001">
    <property type="protein sequence ID" value="GMA18769.1"/>
    <property type="molecule type" value="Genomic_DNA"/>
</dbReference>
<dbReference type="Proteomes" id="UP001157109">
    <property type="component" value="Unassembled WGS sequence"/>
</dbReference>
<dbReference type="Pfam" id="PF04296">
    <property type="entry name" value="YlxR"/>
    <property type="match status" value="1"/>
</dbReference>
<reference evidence="3" key="1">
    <citation type="journal article" date="2019" name="Int. J. Syst. Evol. Microbiol.">
        <title>The Global Catalogue of Microorganisms (GCM) 10K type strain sequencing project: providing services to taxonomists for standard genome sequencing and annotation.</title>
        <authorList>
            <consortium name="The Broad Institute Genomics Platform"/>
            <consortium name="The Broad Institute Genome Sequencing Center for Infectious Disease"/>
            <person name="Wu L."/>
            <person name="Ma J."/>
        </authorList>
    </citation>
    <scope>NUCLEOTIDE SEQUENCE [LARGE SCALE GENOMIC DNA]</scope>
    <source>
        <strain evidence="3">NBRC 105830</strain>
    </source>
</reference>
<dbReference type="SUPFAM" id="SSF64376">
    <property type="entry name" value="YlxR-like"/>
    <property type="match status" value="1"/>
</dbReference>
<gene>
    <name evidence="2" type="ORF">GCM10025862_07900</name>
</gene>
<proteinExistence type="predicted"/>
<comment type="caution">
    <text evidence="2">The sequence shown here is derived from an EMBL/GenBank/DDBJ whole genome shotgun (WGS) entry which is preliminary data.</text>
</comment>
<name>A0ABQ6HMQ3_9MICO</name>
<keyword evidence="3" id="KW-1185">Reference proteome</keyword>
<feature type="domain" description="YlxR" evidence="1">
    <location>
        <begin position="1"/>
        <end position="63"/>
    </location>
</feature>
<organism evidence="2 3">
    <name type="scientific">Arsenicicoccus piscis</name>
    <dbReference type="NCBI Taxonomy" id="673954"/>
    <lineage>
        <taxon>Bacteria</taxon>
        <taxon>Bacillati</taxon>
        <taxon>Actinomycetota</taxon>
        <taxon>Actinomycetes</taxon>
        <taxon>Micrococcales</taxon>
        <taxon>Intrasporangiaceae</taxon>
        <taxon>Arsenicicoccus</taxon>
    </lineage>
</organism>
<evidence type="ECO:0000313" key="2">
    <source>
        <dbReference type="EMBL" id="GMA18769.1"/>
    </source>
</evidence>
<protein>
    <recommendedName>
        <fullName evidence="1">YlxR domain-containing protein</fullName>
    </recommendedName>
</protein>
<evidence type="ECO:0000259" key="1">
    <source>
        <dbReference type="Pfam" id="PF04296"/>
    </source>
</evidence>
<dbReference type="InterPro" id="IPR035931">
    <property type="entry name" value="YlxR-like_sf"/>
</dbReference>
<dbReference type="PANTHER" id="PTHR34215:SF1">
    <property type="entry name" value="YLXR DOMAIN-CONTAINING PROTEIN"/>
    <property type="match status" value="1"/>
</dbReference>